<sequence length="172" mass="19851">MSDGHAFPLEPTPIHVPDDVLADLRQRLELTRWPVDAGNEDWYYGVNRAYLQELVRYWCTGYDWRKAEAAINAYEHYQVEVEGVPVHFMRRPGVGPDPHARMALDVLALVQGRRSAGRPRRVRRGPRRGVRRDRPLVSRLRLLRAAAEPPGHELLEGRRPLAHAHDRDPRPP</sequence>
<dbReference type="InterPro" id="IPR029058">
    <property type="entry name" value="AB_hydrolase_fold"/>
</dbReference>
<comment type="similarity">
    <text evidence="1">Belongs to the peptidase S33 family.</text>
</comment>
<dbReference type="GO" id="GO:0004301">
    <property type="term" value="F:epoxide hydrolase activity"/>
    <property type="evidence" value="ECO:0007669"/>
    <property type="project" value="TreeGrafter"/>
</dbReference>
<dbReference type="GO" id="GO:0097176">
    <property type="term" value="P:epoxide metabolic process"/>
    <property type="evidence" value="ECO:0007669"/>
    <property type="project" value="TreeGrafter"/>
</dbReference>
<feature type="compositionally biased region" description="Basic and acidic residues" evidence="4">
    <location>
        <begin position="150"/>
        <end position="172"/>
    </location>
</feature>
<dbReference type="EMBL" id="BOOR01000048">
    <property type="protein sequence ID" value="GII57247.1"/>
    <property type="molecule type" value="Genomic_DNA"/>
</dbReference>
<accession>A0A8J3XW58</accession>
<evidence type="ECO:0000256" key="3">
    <source>
        <dbReference type="ARBA" id="ARBA00022801"/>
    </source>
</evidence>
<organism evidence="6 7">
    <name type="scientific">Planotetraspora thailandica</name>
    <dbReference type="NCBI Taxonomy" id="487172"/>
    <lineage>
        <taxon>Bacteria</taxon>
        <taxon>Bacillati</taxon>
        <taxon>Actinomycetota</taxon>
        <taxon>Actinomycetes</taxon>
        <taxon>Streptosporangiales</taxon>
        <taxon>Streptosporangiaceae</taxon>
        <taxon>Planotetraspora</taxon>
    </lineage>
</organism>
<dbReference type="AlphaFoldDB" id="A0A8J3XW58"/>
<dbReference type="InterPro" id="IPR010497">
    <property type="entry name" value="Epoxide_hydro_N"/>
</dbReference>
<evidence type="ECO:0000259" key="5">
    <source>
        <dbReference type="Pfam" id="PF06441"/>
    </source>
</evidence>
<proteinExistence type="inferred from homology"/>
<keyword evidence="2" id="KW-0058">Aromatic hydrocarbons catabolism</keyword>
<dbReference type="PANTHER" id="PTHR21661">
    <property type="entry name" value="EPOXIDE HYDROLASE 1-RELATED"/>
    <property type="match status" value="1"/>
</dbReference>
<evidence type="ECO:0000313" key="6">
    <source>
        <dbReference type="EMBL" id="GII57247.1"/>
    </source>
</evidence>
<dbReference type="SUPFAM" id="SSF53474">
    <property type="entry name" value="alpha/beta-Hydrolases"/>
    <property type="match status" value="1"/>
</dbReference>
<gene>
    <name evidence="6" type="ORF">Pth03_56360</name>
</gene>
<keyword evidence="7" id="KW-1185">Reference proteome</keyword>
<keyword evidence="3" id="KW-0378">Hydrolase</keyword>
<dbReference type="Pfam" id="PF06441">
    <property type="entry name" value="EHN"/>
    <property type="match status" value="1"/>
</dbReference>
<dbReference type="Gene3D" id="3.40.50.1820">
    <property type="entry name" value="alpha/beta hydrolase"/>
    <property type="match status" value="1"/>
</dbReference>
<comment type="caution">
    <text evidence="6">The sequence shown here is derived from an EMBL/GenBank/DDBJ whole genome shotgun (WGS) entry which is preliminary data.</text>
</comment>
<reference evidence="6" key="1">
    <citation type="submission" date="2021-01" db="EMBL/GenBank/DDBJ databases">
        <title>Whole genome shotgun sequence of Planotetraspora thailandica NBRC 104271.</title>
        <authorList>
            <person name="Komaki H."/>
            <person name="Tamura T."/>
        </authorList>
    </citation>
    <scope>NUCLEOTIDE SEQUENCE</scope>
    <source>
        <strain evidence="6">NBRC 104271</strain>
    </source>
</reference>
<protein>
    <recommendedName>
        <fullName evidence="5">Epoxide hydrolase N-terminal domain-containing protein</fullName>
    </recommendedName>
</protein>
<feature type="region of interest" description="Disordered" evidence="4">
    <location>
        <begin position="148"/>
        <end position="172"/>
    </location>
</feature>
<dbReference type="Proteomes" id="UP000605992">
    <property type="component" value="Unassembled WGS sequence"/>
</dbReference>
<evidence type="ECO:0000256" key="2">
    <source>
        <dbReference type="ARBA" id="ARBA00022797"/>
    </source>
</evidence>
<feature type="domain" description="Epoxide hydrolase N-terminal" evidence="5">
    <location>
        <begin position="10"/>
        <end position="92"/>
    </location>
</feature>
<dbReference type="PANTHER" id="PTHR21661:SF35">
    <property type="entry name" value="EPOXIDE HYDROLASE"/>
    <property type="match status" value="1"/>
</dbReference>
<evidence type="ECO:0000256" key="4">
    <source>
        <dbReference type="SAM" id="MobiDB-lite"/>
    </source>
</evidence>
<evidence type="ECO:0000256" key="1">
    <source>
        <dbReference type="ARBA" id="ARBA00010088"/>
    </source>
</evidence>
<evidence type="ECO:0000313" key="7">
    <source>
        <dbReference type="Proteomes" id="UP000605992"/>
    </source>
</evidence>
<name>A0A8J3XW58_9ACTN</name>